<dbReference type="InterPro" id="IPR001202">
    <property type="entry name" value="WW_dom"/>
</dbReference>
<evidence type="ECO:0000259" key="1">
    <source>
        <dbReference type="PROSITE" id="PS50020"/>
    </source>
</evidence>
<dbReference type="PROSITE" id="PS50020">
    <property type="entry name" value="WW_DOMAIN_2"/>
    <property type="match status" value="1"/>
</dbReference>
<dbReference type="Proteomes" id="UP000708208">
    <property type="component" value="Unassembled WGS sequence"/>
</dbReference>
<protein>
    <recommendedName>
        <fullName evidence="1">WW domain-containing protein</fullName>
    </recommendedName>
</protein>
<dbReference type="Pfam" id="PF00397">
    <property type="entry name" value="WW"/>
    <property type="match status" value="1"/>
</dbReference>
<evidence type="ECO:0000313" key="3">
    <source>
        <dbReference type="Proteomes" id="UP000708208"/>
    </source>
</evidence>
<organism evidence="2 3">
    <name type="scientific">Allacma fusca</name>
    <dbReference type="NCBI Taxonomy" id="39272"/>
    <lineage>
        <taxon>Eukaryota</taxon>
        <taxon>Metazoa</taxon>
        <taxon>Ecdysozoa</taxon>
        <taxon>Arthropoda</taxon>
        <taxon>Hexapoda</taxon>
        <taxon>Collembola</taxon>
        <taxon>Symphypleona</taxon>
        <taxon>Sminthuridae</taxon>
        <taxon>Allacma</taxon>
    </lineage>
</organism>
<dbReference type="OrthoDB" id="191651at2759"/>
<dbReference type="EMBL" id="CAJVCH010004680">
    <property type="protein sequence ID" value="CAG7654484.1"/>
    <property type="molecule type" value="Genomic_DNA"/>
</dbReference>
<keyword evidence="3" id="KW-1185">Reference proteome</keyword>
<feature type="domain" description="WW" evidence="1">
    <location>
        <begin position="1"/>
        <end position="22"/>
    </location>
</feature>
<gene>
    <name evidence="2" type="ORF">AFUS01_LOCUS878</name>
</gene>
<proteinExistence type="predicted"/>
<dbReference type="CDD" id="cd00201">
    <property type="entry name" value="WW"/>
    <property type="match status" value="1"/>
</dbReference>
<evidence type="ECO:0000313" key="2">
    <source>
        <dbReference type="EMBL" id="CAG7654484.1"/>
    </source>
</evidence>
<name>A0A8J2JBX3_9HEXA</name>
<sequence length="57" mass="6686">PDGRSYYYNTVTKQSSWEKPDDLKSLSEVVHTLSLKKRVNKYLIQNFCRNVHGKSLL</sequence>
<dbReference type="AlphaFoldDB" id="A0A8J2JBX3"/>
<feature type="non-terminal residue" evidence="2">
    <location>
        <position position="1"/>
    </location>
</feature>
<accession>A0A8J2JBX3</accession>
<comment type="caution">
    <text evidence="2">The sequence shown here is derived from an EMBL/GenBank/DDBJ whole genome shotgun (WGS) entry which is preliminary data.</text>
</comment>
<reference evidence="2" key="1">
    <citation type="submission" date="2021-06" db="EMBL/GenBank/DDBJ databases">
        <authorList>
            <person name="Hodson N. C."/>
            <person name="Mongue J. A."/>
            <person name="Jaron S. K."/>
        </authorList>
    </citation>
    <scope>NUCLEOTIDE SEQUENCE</scope>
</reference>